<dbReference type="EMBL" id="JAXIOK010000024">
    <property type="protein sequence ID" value="KAK4741510.1"/>
    <property type="molecule type" value="Genomic_DNA"/>
</dbReference>
<dbReference type="PANTHER" id="PTHR31194">
    <property type="entry name" value="SHN SHINE , DNA BINDING / TRANSCRIPTION FACTOR"/>
    <property type="match status" value="1"/>
</dbReference>
<evidence type="ECO:0000256" key="5">
    <source>
        <dbReference type="ARBA" id="ARBA00023159"/>
    </source>
</evidence>
<gene>
    <name evidence="11" type="ORF">SAY87_025098</name>
</gene>
<proteinExistence type="inferred from homology"/>
<keyword evidence="3" id="KW-0805">Transcription regulation</keyword>
<comment type="similarity">
    <text evidence="8">Belongs to the AP2/ERF transcription factor family. ERF subfamily.</text>
</comment>
<protein>
    <recommendedName>
        <fullName evidence="10">AP2/ERF domain-containing protein</fullName>
    </recommendedName>
</protein>
<dbReference type="GO" id="GO:0003677">
    <property type="term" value="F:DNA binding"/>
    <property type="evidence" value="ECO:0007669"/>
    <property type="project" value="UniProtKB-KW"/>
</dbReference>
<evidence type="ECO:0000256" key="2">
    <source>
        <dbReference type="ARBA" id="ARBA00022745"/>
    </source>
</evidence>
<evidence type="ECO:0000259" key="10">
    <source>
        <dbReference type="PROSITE" id="PS51032"/>
    </source>
</evidence>
<evidence type="ECO:0000256" key="3">
    <source>
        <dbReference type="ARBA" id="ARBA00023015"/>
    </source>
</evidence>
<evidence type="ECO:0000313" key="11">
    <source>
        <dbReference type="EMBL" id="KAK4741510.1"/>
    </source>
</evidence>
<keyword evidence="6" id="KW-0804">Transcription</keyword>
<reference evidence="11 12" key="1">
    <citation type="journal article" date="2023" name="Hortic Res">
        <title>Pangenome of water caltrop reveals structural variations and asymmetric subgenome divergence after allopolyploidization.</title>
        <authorList>
            <person name="Zhang X."/>
            <person name="Chen Y."/>
            <person name="Wang L."/>
            <person name="Yuan Y."/>
            <person name="Fang M."/>
            <person name="Shi L."/>
            <person name="Lu R."/>
            <person name="Comes H.P."/>
            <person name="Ma Y."/>
            <person name="Chen Y."/>
            <person name="Huang G."/>
            <person name="Zhou Y."/>
            <person name="Zheng Z."/>
            <person name="Qiu Y."/>
        </authorList>
    </citation>
    <scope>NUCLEOTIDE SEQUENCE [LARGE SCALE GENOMIC DNA]</scope>
    <source>
        <tissue evidence="11">Roots</tissue>
    </source>
</reference>
<feature type="compositionally biased region" description="Polar residues" evidence="9">
    <location>
        <begin position="221"/>
        <end position="232"/>
    </location>
</feature>
<dbReference type="AlphaFoldDB" id="A0AAN7GFC4"/>
<feature type="region of interest" description="Disordered" evidence="9">
    <location>
        <begin position="205"/>
        <end position="240"/>
    </location>
</feature>
<dbReference type="InterPro" id="IPR016177">
    <property type="entry name" value="DNA-bd_dom_sf"/>
</dbReference>
<keyword evidence="5" id="KW-0010">Activator</keyword>
<accession>A0AAN7GFC4</accession>
<comment type="subcellular location">
    <subcellularLocation>
        <location evidence="1">Nucleus</location>
    </subcellularLocation>
</comment>
<dbReference type="InterPro" id="IPR050913">
    <property type="entry name" value="AP2/ERF_ERF"/>
</dbReference>
<sequence>MAMTGVPETVGVPLNPNNLYKKARKKPRAEENPKMVKKIRVFCRDPDATDSDSSEDESERVCRKSEKLFVRVISMPVSTWGFDRQNGSVEATESSSQDSNNGAGAPPALKRRPSRNSPFKGVRQRKWGKWAAEIRDPFHRGSRIWLGTYNTPEEAAKAYDAKRLEFEVQAAAAAAAATASEKSQNNPNNLKSSSITATAADADETGSVLSHTSPAAAIDLDTSTSNKNPNGTEKSDPVKQVVGFEEEEPFEVPEMDPHFNIQEEFDALFAGDFGDLMNDFCNMEDLQFCGMEEDAAGELPDFDFELENDDFGQWIEEPPLNIACL</sequence>
<feature type="region of interest" description="Disordered" evidence="9">
    <location>
        <begin position="1"/>
        <end position="34"/>
    </location>
</feature>
<keyword evidence="4" id="KW-0238">DNA-binding</keyword>
<evidence type="ECO:0000313" key="12">
    <source>
        <dbReference type="Proteomes" id="UP001345219"/>
    </source>
</evidence>
<evidence type="ECO:0000256" key="6">
    <source>
        <dbReference type="ARBA" id="ARBA00023163"/>
    </source>
</evidence>
<dbReference type="PIRSF" id="PIRSF038123">
    <property type="entry name" value="PTI6"/>
    <property type="match status" value="1"/>
</dbReference>
<dbReference type="GO" id="GO:0009873">
    <property type="term" value="P:ethylene-activated signaling pathway"/>
    <property type="evidence" value="ECO:0007669"/>
    <property type="project" value="UniProtKB-KW"/>
</dbReference>
<feature type="domain" description="AP2/ERF" evidence="10">
    <location>
        <begin position="118"/>
        <end position="187"/>
    </location>
</feature>
<dbReference type="Proteomes" id="UP001345219">
    <property type="component" value="Chromosome 19"/>
</dbReference>
<dbReference type="InterPro" id="IPR001471">
    <property type="entry name" value="AP2/ERF_dom"/>
</dbReference>
<feature type="region of interest" description="Disordered" evidence="9">
    <location>
        <begin position="41"/>
        <end position="60"/>
    </location>
</feature>
<dbReference type="PANTHER" id="PTHR31194:SF62">
    <property type="entry name" value="ETHYLENE-RESPONSIVE TRANSCRIPTION FACTOR ERF118"/>
    <property type="match status" value="1"/>
</dbReference>
<evidence type="ECO:0000256" key="7">
    <source>
        <dbReference type="ARBA" id="ARBA00023242"/>
    </source>
</evidence>
<evidence type="ECO:0000256" key="1">
    <source>
        <dbReference type="ARBA" id="ARBA00004123"/>
    </source>
</evidence>
<dbReference type="SUPFAM" id="SSF54171">
    <property type="entry name" value="DNA-binding domain"/>
    <property type="match status" value="1"/>
</dbReference>
<evidence type="ECO:0000256" key="8">
    <source>
        <dbReference type="ARBA" id="ARBA00024343"/>
    </source>
</evidence>
<dbReference type="PRINTS" id="PR00367">
    <property type="entry name" value="ETHRSPELEMNT"/>
</dbReference>
<feature type="compositionally biased region" description="Acidic residues" evidence="9">
    <location>
        <begin position="48"/>
        <end position="58"/>
    </location>
</feature>
<dbReference type="Gene3D" id="3.30.730.10">
    <property type="entry name" value="AP2/ERF domain"/>
    <property type="match status" value="1"/>
</dbReference>
<evidence type="ECO:0000256" key="4">
    <source>
        <dbReference type="ARBA" id="ARBA00023125"/>
    </source>
</evidence>
<dbReference type="Pfam" id="PF00847">
    <property type="entry name" value="AP2"/>
    <property type="match status" value="1"/>
</dbReference>
<keyword evidence="7" id="KW-0539">Nucleus</keyword>
<dbReference type="CDD" id="cd00018">
    <property type="entry name" value="AP2"/>
    <property type="match status" value="1"/>
</dbReference>
<dbReference type="SMART" id="SM00380">
    <property type="entry name" value="AP2"/>
    <property type="match status" value="1"/>
</dbReference>
<keyword evidence="2" id="KW-0936">Ethylene signaling pathway</keyword>
<dbReference type="InterPro" id="IPR036955">
    <property type="entry name" value="AP2/ERF_dom_sf"/>
</dbReference>
<keyword evidence="12" id="KW-1185">Reference proteome</keyword>
<comment type="caution">
    <text evidence="11">The sequence shown here is derived from an EMBL/GenBank/DDBJ whole genome shotgun (WGS) entry which is preliminary data.</text>
</comment>
<dbReference type="GO" id="GO:0003700">
    <property type="term" value="F:DNA-binding transcription factor activity"/>
    <property type="evidence" value="ECO:0007669"/>
    <property type="project" value="InterPro"/>
</dbReference>
<evidence type="ECO:0000256" key="9">
    <source>
        <dbReference type="SAM" id="MobiDB-lite"/>
    </source>
</evidence>
<dbReference type="GO" id="GO:0005634">
    <property type="term" value="C:nucleus"/>
    <property type="evidence" value="ECO:0007669"/>
    <property type="project" value="UniProtKB-SubCell"/>
</dbReference>
<feature type="compositionally biased region" description="Polar residues" evidence="9">
    <location>
        <begin position="88"/>
        <end position="102"/>
    </location>
</feature>
<organism evidence="11 12">
    <name type="scientific">Trapa incisa</name>
    <dbReference type="NCBI Taxonomy" id="236973"/>
    <lineage>
        <taxon>Eukaryota</taxon>
        <taxon>Viridiplantae</taxon>
        <taxon>Streptophyta</taxon>
        <taxon>Embryophyta</taxon>
        <taxon>Tracheophyta</taxon>
        <taxon>Spermatophyta</taxon>
        <taxon>Magnoliopsida</taxon>
        <taxon>eudicotyledons</taxon>
        <taxon>Gunneridae</taxon>
        <taxon>Pentapetalae</taxon>
        <taxon>rosids</taxon>
        <taxon>malvids</taxon>
        <taxon>Myrtales</taxon>
        <taxon>Lythraceae</taxon>
        <taxon>Trapa</taxon>
    </lineage>
</organism>
<dbReference type="PROSITE" id="PS51032">
    <property type="entry name" value="AP2_ERF"/>
    <property type="match status" value="1"/>
</dbReference>
<feature type="region of interest" description="Disordered" evidence="9">
    <location>
        <begin position="88"/>
        <end position="126"/>
    </location>
</feature>
<name>A0AAN7GFC4_9MYRT</name>